<feature type="region of interest" description="Disordered" evidence="2">
    <location>
        <begin position="126"/>
        <end position="177"/>
    </location>
</feature>
<dbReference type="PANTHER" id="PTHR24185:SF8">
    <property type="entry name" value="PNPLA DOMAIN-CONTAINING PROTEIN"/>
    <property type="match status" value="1"/>
</dbReference>
<evidence type="ECO:0000256" key="2">
    <source>
        <dbReference type="SAM" id="MobiDB-lite"/>
    </source>
</evidence>
<sequence length="485" mass="53895">MASHLINFMKLVPSSERLRDFAAPIIASSILLDQYPPDMHLFPPAEVYHKLYHTICQQVGEVARKRCGRDNITAPVSFSDDVLANMKTSLFTQLVEGRTASSTRLCLRGTRGSGVISGAASPASLASRLRHSARRPDRAGPAPDGRSRHTLHRWWRRPGHHSGNHARADRELYKPPDPGTGTLRLRIRRGLVVLGLYDRGWSARTCARKLESLAAEAFRSPVPDLFHAHLFLHKKMTSLPYATMMGAKVGILAASVEQPSTNLFTNYNGVGDARVGYIIPPDCDTVQTWEVARSTSAAPMFFPPKYVPELGRSFQDGGVLRNNPTIVGLSEFSALTRDTRPDLIINLGTGSEPKPERQARFWHDSWPVRLVRAYMSLMQGRSTWNDAACLVKRESRHTGHYRLNIALQSEVCLDDVSAMPLLRSVVLEDTTFRCALLLFRTDLPPDAGRLPVPHRGTDFVYTESGGPSRTTDFPAASQLYASHQQ</sequence>
<dbReference type="VEuPathDB" id="FungiDB:F4678DRAFT_16456"/>
<dbReference type="Gene3D" id="3.40.1090.10">
    <property type="entry name" value="Cytosolic phospholipase A2 catalytic domain"/>
    <property type="match status" value="1"/>
</dbReference>
<protein>
    <recommendedName>
        <fullName evidence="3">PNPLA domain-containing protein</fullName>
    </recommendedName>
</protein>
<dbReference type="GO" id="GO:0047499">
    <property type="term" value="F:calcium-independent phospholipase A2 activity"/>
    <property type="evidence" value="ECO:0007669"/>
    <property type="project" value="TreeGrafter"/>
</dbReference>
<dbReference type="Pfam" id="PF01734">
    <property type="entry name" value="Patatin"/>
    <property type="match status" value="1"/>
</dbReference>
<evidence type="ECO:0000313" key="5">
    <source>
        <dbReference type="Proteomes" id="UP001148614"/>
    </source>
</evidence>
<accession>A0A9W8N3Z7</accession>
<proteinExistence type="predicted"/>
<evidence type="ECO:0000259" key="3">
    <source>
        <dbReference type="Pfam" id="PF01734"/>
    </source>
</evidence>
<dbReference type="EMBL" id="JANPWZ010003161">
    <property type="protein sequence ID" value="KAJ3553992.1"/>
    <property type="molecule type" value="Genomic_DNA"/>
</dbReference>
<gene>
    <name evidence="4" type="ORF">NPX13_g10736</name>
</gene>
<evidence type="ECO:0000256" key="1">
    <source>
        <dbReference type="ARBA" id="ARBA00023098"/>
    </source>
</evidence>
<dbReference type="AlphaFoldDB" id="A0A9W8N3Z7"/>
<dbReference type="GO" id="GO:0016020">
    <property type="term" value="C:membrane"/>
    <property type="evidence" value="ECO:0007669"/>
    <property type="project" value="TreeGrafter"/>
</dbReference>
<dbReference type="GO" id="GO:0019369">
    <property type="term" value="P:arachidonate metabolic process"/>
    <property type="evidence" value="ECO:0007669"/>
    <property type="project" value="TreeGrafter"/>
</dbReference>
<dbReference type="InterPro" id="IPR016035">
    <property type="entry name" value="Acyl_Trfase/lysoPLipase"/>
</dbReference>
<keyword evidence="5" id="KW-1185">Reference proteome</keyword>
<dbReference type="InterPro" id="IPR002641">
    <property type="entry name" value="PNPLA_dom"/>
</dbReference>
<keyword evidence="1" id="KW-0443">Lipid metabolism</keyword>
<evidence type="ECO:0000313" key="4">
    <source>
        <dbReference type="EMBL" id="KAJ3553992.1"/>
    </source>
</evidence>
<organism evidence="4 5">
    <name type="scientific">Xylaria arbuscula</name>
    <dbReference type="NCBI Taxonomy" id="114810"/>
    <lineage>
        <taxon>Eukaryota</taxon>
        <taxon>Fungi</taxon>
        <taxon>Dikarya</taxon>
        <taxon>Ascomycota</taxon>
        <taxon>Pezizomycotina</taxon>
        <taxon>Sordariomycetes</taxon>
        <taxon>Xylariomycetidae</taxon>
        <taxon>Xylariales</taxon>
        <taxon>Xylariaceae</taxon>
        <taxon>Xylaria</taxon>
    </lineage>
</organism>
<dbReference type="Proteomes" id="UP001148614">
    <property type="component" value="Unassembled WGS sequence"/>
</dbReference>
<dbReference type="PANTHER" id="PTHR24185">
    <property type="entry name" value="CALCIUM-INDEPENDENT PHOSPHOLIPASE A2-GAMMA"/>
    <property type="match status" value="1"/>
</dbReference>
<reference evidence="4" key="1">
    <citation type="submission" date="2022-07" db="EMBL/GenBank/DDBJ databases">
        <title>Genome Sequence of Xylaria arbuscula.</title>
        <authorList>
            <person name="Buettner E."/>
        </authorList>
    </citation>
    <scope>NUCLEOTIDE SEQUENCE</scope>
    <source>
        <strain evidence="4">VT107</strain>
    </source>
</reference>
<comment type="caution">
    <text evidence="4">The sequence shown here is derived from an EMBL/GenBank/DDBJ whole genome shotgun (WGS) entry which is preliminary data.</text>
</comment>
<feature type="domain" description="PNPLA" evidence="3">
    <location>
        <begin position="168"/>
        <end position="325"/>
    </location>
</feature>
<dbReference type="GO" id="GO:0046486">
    <property type="term" value="P:glycerolipid metabolic process"/>
    <property type="evidence" value="ECO:0007669"/>
    <property type="project" value="UniProtKB-ARBA"/>
</dbReference>
<feature type="compositionally biased region" description="Basic residues" evidence="2">
    <location>
        <begin position="148"/>
        <end position="164"/>
    </location>
</feature>
<dbReference type="SUPFAM" id="SSF52151">
    <property type="entry name" value="FabD/lysophospholipase-like"/>
    <property type="match status" value="1"/>
</dbReference>
<name>A0A9W8N3Z7_9PEZI</name>